<evidence type="ECO:0000259" key="13">
    <source>
        <dbReference type="PROSITE" id="PS50089"/>
    </source>
</evidence>
<dbReference type="InterPro" id="IPR011016">
    <property type="entry name" value="Znf_RING-CH"/>
</dbReference>
<dbReference type="EC" id="2.3.2.27" evidence="3"/>
<dbReference type="Pfam" id="PF13639">
    <property type="entry name" value="zf-RING_2"/>
    <property type="match status" value="1"/>
</dbReference>
<keyword evidence="7" id="KW-0862">Zinc</keyword>
<feature type="chain" id="PRO_5042215702" description="RING-type E3 ubiquitin transferase" evidence="12">
    <location>
        <begin position="33"/>
        <end position="327"/>
    </location>
</feature>
<dbReference type="InterPro" id="IPR013083">
    <property type="entry name" value="Znf_RING/FYVE/PHD"/>
</dbReference>
<protein>
    <recommendedName>
        <fullName evidence="3">RING-type E3 ubiquitin transferase</fullName>
        <ecNumber evidence="3">2.3.2.27</ecNumber>
    </recommendedName>
</protein>
<dbReference type="PANTHER" id="PTHR47168">
    <property type="entry name" value="RING ZINC FINGER DOMAIN SUPERFAMILY PROTEIN-RELATED"/>
    <property type="match status" value="1"/>
</dbReference>
<dbReference type="SMART" id="SM00744">
    <property type="entry name" value="RINGv"/>
    <property type="match status" value="1"/>
</dbReference>
<keyword evidence="6 10" id="KW-0863">Zinc-finger</keyword>
<dbReference type="InterPro" id="IPR001841">
    <property type="entry name" value="Znf_RING"/>
</dbReference>
<dbReference type="PROSITE" id="PS50089">
    <property type="entry name" value="ZF_RING_2"/>
    <property type="match status" value="1"/>
</dbReference>
<dbReference type="SUPFAM" id="SSF52025">
    <property type="entry name" value="PA domain"/>
    <property type="match status" value="1"/>
</dbReference>
<organism evidence="14 15">
    <name type="scientific">Geranomyces variabilis</name>
    <dbReference type="NCBI Taxonomy" id="109894"/>
    <lineage>
        <taxon>Eukaryota</taxon>
        <taxon>Fungi</taxon>
        <taxon>Fungi incertae sedis</taxon>
        <taxon>Chytridiomycota</taxon>
        <taxon>Chytridiomycota incertae sedis</taxon>
        <taxon>Chytridiomycetes</taxon>
        <taxon>Spizellomycetales</taxon>
        <taxon>Powellomycetaceae</taxon>
        <taxon>Geranomyces</taxon>
    </lineage>
</organism>
<evidence type="ECO:0000313" key="15">
    <source>
        <dbReference type="Proteomes" id="UP001212152"/>
    </source>
</evidence>
<dbReference type="GO" id="GO:0016020">
    <property type="term" value="C:membrane"/>
    <property type="evidence" value="ECO:0007669"/>
    <property type="project" value="UniProtKB-SubCell"/>
</dbReference>
<dbReference type="Gene3D" id="3.50.30.30">
    <property type="match status" value="1"/>
</dbReference>
<evidence type="ECO:0000256" key="1">
    <source>
        <dbReference type="ARBA" id="ARBA00000900"/>
    </source>
</evidence>
<dbReference type="SMART" id="SM00184">
    <property type="entry name" value="RING"/>
    <property type="match status" value="1"/>
</dbReference>
<feature type="transmembrane region" description="Helical" evidence="11">
    <location>
        <begin position="207"/>
        <end position="226"/>
    </location>
</feature>
<reference evidence="14" key="1">
    <citation type="submission" date="2020-05" db="EMBL/GenBank/DDBJ databases">
        <title>Phylogenomic resolution of chytrid fungi.</title>
        <authorList>
            <person name="Stajich J.E."/>
            <person name="Amses K."/>
            <person name="Simmons R."/>
            <person name="Seto K."/>
            <person name="Myers J."/>
            <person name="Bonds A."/>
            <person name="Quandt C.A."/>
            <person name="Barry K."/>
            <person name="Liu P."/>
            <person name="Grigoriev I."/>
            <person name="Longcore J.E."/>
            <person name="James T.Y."/>
        </authorList>
    </citation>
    <scope>NUCLEOTIDE SEQUENCE</scope>
    <source>
        <strain evidence="14">JEL0379</strain>
    </source>
</reference>
<keyword evidence="4 11" id="KW-0812">Transmembrane</keyword>
<keyword evidence="9 11" id="KW-0472">Membrane</keyword>
<evidence type="ECO:0000256" key="5">
    <source>
        <dbReference type="ARBA" id="ARBA00022723"/>
    </source>
</evidence>
<evidence type="ECO:0000256" key="2">
    <source>
        <dbReference type="ARBA" id="ARBA00004167"/>
    </source>
</evidence>
<evidence type="ECO:0000256" key="12">
    <source>
        <dbReference type="SAM" id="SignalP"/>
    </source>
</evidence>
<dbReference type="GO" id="GO:0008270">
    <property type="term" value="F:zinc ion binding"/>
    <property type="evidence" value="ECO:0007669"/>
    <property type="project" value="UniProtKB-KW"/>
</dbReference>
<keyword evidence="15" id="KW-1185">Reference proteome</keyword>
<dbReference type="SUPFAM" id="SSF57850">
    <property type="entry name" value="RING/U-box"/>
    <property type="match status" value="1"/>
</dbReference>
<feature type="signal peptide" evidence="12">
    <location>
        <begin position="1"/>
        <end position="32"/>
    </location>
</feature>
<dbReference type="PANTHER" id="PTHR47168:SF1">
    <property type="entry name" value="OS02G0798600 PROTEIN"/>
    <property type="match status" value="1"/>
</dbReference>
<dbReference type="Pfam" id="PF02225">
    <property type="entry name" value="PA"/>
    <property type="match status" value="1"/>
</dbReference>
<dbReference type="InterPro" id="IPR051653">
    <property type="entry name" value="E3_ligase_sorting_rcpt"/>
</dbReference>
<dbReference type="InterPro" id="IPR046450">
    <property type="entry name" value="PA_dom_sf"/>
</dbReference>
<dbReference type="Proteomes" id="UP001212152">
    <property type="component" value="Unassembled WGS sequence"/>
</dbReference>
<dbReference type="FunFam" id="3.30.40.10:FF:000388">
    <property type="entry name" value="Putative RING zinc finger domain superfamily protein"/>
    <property type="match status" value="1"/>
</dbReference>
<dbReference type="AlphaFoldDB" id="A0AAD5THM0"/>
<feature type="domain" description="RING-type" evidence="13">
    <location>
        <begin position="265"/>
        <end position="307"/>
    </location>
</feature>
<keyword evidence="8 11" id="KW-1133">Transmembrane helix</keyword>
<evidence type="ECO:0000256" key="6">
    <source>
        <dbReference type="ARBA" id="ARBA00022771"/>
    </source>
</evidence>
<comment type="subcellular location">
    <subcellularLocation>
        <location evidence="2">Membrane</location>
        <topology evidence="2">Single-pass membrane protein</topology>
    </subcellularLocation>
</comment>
<evidence type="ECO:0000256" key="7">
    <source>
        <dbReference type="ARBA" id="ARBA00022833"/>
    </source>
</evidence>
<gene>
    <name evidence="14" type="ORF">HDU87_005330</name>
</gene>
<comment type="catalytic activity">
    <reaction evidence="1">
        <text>S-ubiquitinyl-[E2 ubiquitin-conjugating enzyme]-L-cysteine + [acceptor protein]-L-lysine = [E2 ubiquitin-conjugating enzyme]-L-cysteine + N(6)-ubiquitinyl-[acceptor protein]-L-lysine.</text>
        <dbReference type="EC" id="2.3.2.27"/>
    </reaction>
</comment>
<dbReference type="Gene3D" id="3.30.40.10">
    <property type="entry name" value="Zinc/RING finger domain, C3HC4 (zinc finger)"/>
    <property type="match status" value="1"/>
</dbReference>
<name>A0AAD5THM0_9FUNG</name>
<dbReference type="GO" id="GO:0061630">
    <property type="term" value="F:ubiquitin protein ligase activity"/>
    <property type="evidence" value="ECO:0007669"/>
    <property type="project" value="UniProtKB-EC"/>
</dbReference>
<dbReference type="EMBL" id="JADGJQ010000042">
    <property type="protein sequence ID" value="KAJ3176288.1"/>
    <property type="molecule type" value="Genomic_DNA"/>
</dbReference>
<keyword evidence="12" id="KW-0732">Signal</keyword>
<dbReference type="InterPro" id="IPR003137">
    <property type="entry name" value="PA_domain"/>
</dbReference>
<comment type="caution">
    <text evidence="14">The sequence shown here is derived from an EMBL/GenBank/DDBJ whole genome shotgun (WGS) entry which is preliminary data.</text>
</comment>
<evidence type="ECO:0000256" key="10">
    <source>
        <dbReference type="PROSITE-ProRule" id="PRU00175"/>
    </source>
</evidence>
<proteinExistence type="predicted"/>
<accession>A0AAD5THM0</accession>
<evidence type="ECO:0000256" key="4">
    <source>
        <dbReference type="ARBA" id="ARBA00022692"/>
    </source>
</evidence>
<keyword evidence="5" id="KW-0479">Metal-binding</keyword>
<evidence type="ECO:0000256" key="3">
    <source>
        <dbReference type="ARBA" id="ARBA00012483"/>
    </source>
</evidence>
<evidence type="ECO:0000313" key="14">
    <source>
        <dbReference type="EMBL" id="KAJ3176288.1"/>
    </source>
</evidence>
<sequence length="327" mass="35814">MPPSSLGRSPPLATSFLRFLIGLQLLAVFANSLPSSSFLNPPEPTYGGIFAEGKIVVLRNNISCQDRLAAFGPQLPDEGLLGFLVTVSNLAPVLDNGGNFGCDRVNASGLSNWIALVQRGQCSFVQKIRNLQSSGAKAVVVGDNTPHSPLITMFANENTTDVHIPSVFVSLYDYELLLREADALVGFGRGAEVLLLPNELDIPLAEILVVTVLSPAAVMLALYLIWSYRQYLRRQQERAPLAVVLNLPTKVFTLEECNENDPLECSICLEDFAQGDMLRVLPCKHVYHKDCVDKWLTERKKTCPICKADTCPEEPTETSPLLSVETV</sequence>
<evidence type="ECO:0000256" key="11">
    <source>
        <dbReference type="SAM" id="Phobius"/>
    </source>
</evidence>
<evidence type="ECO:0000256" key="9">
    <source>
        <dbReference type="ARBA" id="ARBA00023136"/>
    </source>
</evidence>
<evidence type="ECO:0000256" key="8">
    <source>
        <dbReference type="ARBA" id="ARBA00022989"/>
    </source>
</evidence>